<proteinExistence type="predicted"/>
<gene>
    <name evidence="1" type="ORF">WMO26_12350</name>
</gene>
<name>A0ABV1E2V6_9FIRM</name>
<evidence type="ECO:0000313" key="2">
    <source>
        <dbReference type="Proteomes" id="UP001489509"/>
    </source>
</evidence>
<protein>
    <submittedName>
        <fullName evidence="1">Uncharacterized protein</fullName>
    </submittedName>
</protein>
<organism evidence="1 2">
    <name type="scientific">Solibaculum intestinale</name>
    <dbReference type="NCBI Taxonomy" id="3133165"/>
    <lineage>
        <taxon>Bacteria</taxon>
        <taxon>Bacillati</taxon>
        <taxon>Bacillota</taxon>
        <taxon>Clostridia</taxon>
        <taxon>Eubacteriales</taxon>
        <taxon>Oscillospiraceae</taxon>
        <taxon>Solibaculum</taxon>
    </lineage>
</organism>
<keyword evidence="2" id="KW-1185">Reference proteome</keyword>
<reference evidence="1 2" key="1">
    <citation type="submission" date="2024-03" db="EMBL/GenBank/DDBJ databases">
        <title>Human intestinal bacterial collection.</title>
        <authorList>
            <person name="Pauvert C."/>
            <person name="Hitch T.C.A."/>
            <person name="Clavel T."/>
        </authorList>
    </citation>
    <scope>NUCLEOTIDE SEQUENCE [LARGE SCALE GENOMIC DNA]</scope>
    <source>
        <strain evidence="1 2">CLA-JM-H44</strain>
    </source>
</reference>
<dbReference type="RefSeq" id="WP_349220817.1">
    <property type="nucleotide sequence ID" value="NZ_JBBMFD010000032.1"/>
</dbReference>
<evidence type="ECO:0000313" key="1">
    <source>
        <dbReference type="EMBL" id="MEQ2441619.1"/>
    </source>
</evidence>
<comment type="caution">
    <text evidence="1">The sequence shown here is derived from an EMBL/GenBank/DDBJ whole genome shotgun (WGS) entry which is preliminary data.</text>
</comment>
<sequence length="153" mass="16047">MQTTDSHGCGEGITTPNIDVLATGRIGDEDFNGVITDTAMNAVTGLFMGLPPVDCKPAYIAVGDGTAAAATTDTALEHETARYPVTQLTQANGITTALLNLPITSQDLEIAEVGVLTKDSVLLCRANVEIVKNQNNVINIMWVLSMERGTGNA</sequence>
<dbReference type="EMBL" id="JBBMFD010000032">
    <property type="protein sequence ID" value="MEQ2441619.1"/>
    <property type="molecule type" value="Genomic_DNA"/>
</dbReference>
<accession>A0ABV1E2V6</accession>
<dbReference type="Proteomes" id="UP001489509">
    <property type="component" value="Unassembled WGS sequence"/>
</dbReference>